<gene>
    <name evidence="3" type="ORF">ACJMK2_038557</name>
</gene>
<dbReference type="SUPFAM" id="SSF57603">
    <property type="entry name" value="FnI-like domain"/>
    <property type="match status" value="1"/>
</dbReference>
<dbReference type="Proteomes" id="UP001634394">
    <property type="component" value="Unassembled WGS sequence"/>
</dbReference>
<feature type="domain" description="VWFC" evidence="2">
    <location>
        <begin position="27"/>
        <end position="85"/>
    </location>
</feature>
<dbReference type="GO" id="GO:0045202">
    <property type="term" value="C:synapse"/>
    <property type="evidence" value="ECO:0007669"/>
    <property type="project" value="UniProtKB-SubCell"/>
</dbReference>
<evidence type="ECO:0000313" key="4">
    <source>
        <dbReference type="Proteomes" id="UP001634394"/>
    </source>
</evidence>
<feature type="signal peptide" evidence="1">
    <location>
        <begin position="1"/>
        <end position="20"/>
    </location>
</feature>
<dbReference type="Gene3D" id="6.20.200.20">
    <property type="match status" value="1"/>
</dbReference>
<dbReference type="InterPro" id="IPR042979">
    <property type="entry name" value="VWC2/VWC2L"/>
</dbReference>
<sequence length="139" mass="14752">MLTFVKIVVLCCTLYHFVLSVPTTVPPGCVRDGKHYAVQESFQPSPCEHCMCTIHGEVACAIADCFITPCVDAVHDPTQCCPVCPNGPNCMIHGKIVPAGQTVQVDNSVCSCPDNLHLHFGIGAGLPLCSRLSTVLAVS</sequence>
<organism evidence="3 4">
    <name type="scientific">Sinanodonta woodiana</name>
    <name type="common">Chinese pond mussel</name>
    <name type="synonym">Anodonta woodiana</name>
    <dbReference type="NCBI Taxonomy" id="1069815"/>
    <lineage>
        <taxon>Eukaryota</taxon>
        <taxon>Metazoa</taxon>
        <taxon>Spiralia</taxon>
        <taxon>Lophotrochozoa</taxon>
        <taxon>Mollusca</taxon>
        <taxon>Bivalvia</taxon>
        <taxon>Autobranchia</taxon>
        <taxon>Heteroconchia</taxon>
        <taxon>Palaeoheterodonta</taxon>
        <taxon>Unionida</taxon>
        <taxon>Unionoidea</taxon>
        <taxon>Unionidae</taxon>
        <taxon>Unioninae</taxon>
        <taxon>Sinanodonta</taxon>
    </lineage>
</organism>
<keyword evidence="4" id="KW-1185">Reference proteome</keyword>
<dbReference type="AlphaFoldDB" id="A0ABD3WCR2"/>
<name>A0ABD3WCR2_SINWO</name>
<protein>
    <recommendedName>
        <fullName evidence="2">VWFC domain-containing protein</fullName>
    </recommendedName>
</protein>
<dbReference type="InterPro" id="IPR001007">
    <property type="entry name" value="VWF_dom"/>
</dbReference>
<dbReference type="PANTHER" id="PTHR46252">
    <property type="entry name" value="BRORIN FAMILY MEMBER"/>
    <property type="match status" value="1"/>
</dbReference>
<accession>A0ABD3WCR2</accession>
<evidence type="ECO:0000313" key="3">
    <source>
        <dbReference type="EMBL" id="KAL3870502.1"/>
    </source>
</evidence>
<dbReference type="PANTHER" id="PTHR46252:SF3">
    <property type="entry name" value="KIELIN_CHORDIN-LIKE PROTEIN"/>
    <property type="match status" value="1"/>
</dbReference>
<feature type="chain" id="PRO_5044765037" description="VWFC domain-containing protein" evidence="1">
    <location>
        <begin position="21"/>
        <end position="139"/>
    </location>
</feature>
<reference evidence="3 4" key="1">
    <citation type="submission" date="2024-11" db="EMBL/GenBank/DDBJ databases">
        <title>Chromosome-level genome assembly of the freshwater bivalve Anodonta woodiana.</title>
        <authorList>
            <person name="Chen X."/>
        </authorList>
    </citation>
    <scope>NUCLEOTIDE SEQUENCE [LARGE SCALE GENOMIC DNA]</scope>
    <source>
        <strain evidence="3">MN2024</strain>
        <tissue evidence="3">Gills</tissue>
    </source>
</reference>
<comment type="caution">
    <text evidence="3">The sequence shown here is derived from an EMBL/GenBank/DDBJ whole genome shotgun (WGS) entry which is preliminary data.</text>
</comment>
<evidence type="ECO:0000259" key="2">
    <source>
        <dbReference type="PROSITE" id="PS50184"/>
    </source>
</evidence>
<evidence type="ECO:0000256" key="1">
    <source>
        <dbReference type="SAM" id="SignalP"/>
    </source>
</evidence>
<proteinExistence type="predicted"/>
<dbReference type="PROSITE" id="PS50184">
    <property type="entry name" value="VWFC_2"/>
    <property type="match status" value="1"/>
</dbReference>
<dbReference type="Pfam" id="PF23334">
    <property type="entry name" value="VWC2L_2nd"/>
    <property type="match status" value="1"/>
</dbReference>
<dbReference type="EMBL" id="JBJQND010000007">
    <property type="protein sequence ID" value="KAL3870502.1"/>
    <property type="molecule type" value="Genomic_DNA"/>
</dbReference>
<keyword evidence="1" id="KW-0732">Signal</keyword>
<dbReference type="GO" id="GO:0005576">
    <property type="term" value="C:extracellular region"/>
    <property type="evidence" value="ECO:0007669"/>
    <property type="project" value="UniProtKB-SubCell"/>
</dbReference>